<evidence type="ECO:0000313" key="4">
    <source>
        <dbReference type="EMBL" id="NGG36940.1"/>
    </source>
</evidence>
<dbReference type="EMBL" id="JAAJBJ010000008">
    <property type="protein sequence ID" value="NGG36940.1"/>
    <property type="molecule type" value="Genomic_DNA"/>
</dbReference>
<keyword evidence="1" id="KW-0813">Transport</keyword>
<dbReference type="PANTHER" id="PTHR43776">
    <property type="entry name" value="TRANSPORT ATP-BINDING PROTEIN"/>
    <property type="match status" value="1"/>
</dbReference>
<proteinExistence type="predicted"/>
<evidence type="ECO:0000256" key="1">
    <source>
        <dbReference type="ARBA" id="ARBA00022448"/>
    </source>
</evidence>
<dbReference type="Gene3D" id="3.40.50.300">
    <property type="entry name" value="P-loop containing nucleotide triphosphate hydrolases"/>
    <property type="match status" value="1"/>
</dbReference>
<dbReference type="Proteomes" id="UP000488776">
    <property type="component" value="Unassembled WGS sequence"/>
</dbReference>
<dbReference type="PANTHER" id="PTHR43776:SF8">
    <property type="entry name" value="ABC TRANSPORTER, ATP-BINDING PROTEIN"/>
    <property type="match status" value="1"/>
</dbReference>
<keyword evidence="3 4" id="KW-0067">ATP-binding</keyword>
<dbReference type="GO" id="GO:0005524">
    <property type="term" value="F:ATP binding"/>
    <property type="evidence" value="ECO:0007669"/>
    <property type="project" value="UniProtKB-KW"/>
</dbReference>
<dbReference type="AlphaFoldDB" id="A0AB36C0A7"/>
<accession>A0AB36C0A7</accession>
<reference evidence="4 5" key="1">
    <citation type="submission" date="2020-02" db="EMBL/GenBank/DDBJ databases">
        <title>Antibiotic susceptibility profiles of lactic acid bacteria isolated from the human vagina and genetic basis of atypical resistances.</title>
        <authorList>
            <person name="Sirichoat A."/>
            <person name="Florez A.B."/>
            <person name="Vazquez L."/>
            <person name="Buppasiri P."/>
            <person name="Panya M."/>
            <person name="Lulitanond V."/>
            <person name="Mayo B."/>
        </authorList>
    </citation>
    <scope>NUCLEOTIDE SEQUENCE [LARGE SCALE GENOMIC DNA]</scope>
    <source>
        <strain evidence="4 5">VA07-1AN</strain>
    </source>
</reference>
<dbReference type="InterPro" id="IPR027417">
    <property type="entry name" value="P-loop_NTPase"/>
</dbReference>
<evidence type="ECO:0000256" key="3">
    <source>
        <dbReference type="ARBA" id="ARBA00022840"/>
    </source>
</evidence>
<organism evidence="4 5">
    <name type="scientific">Bifidobacterium bifidum</name>
    <dbReference type="NCBI Taxonomy" id="1681"/>
    <lineage>
        <taxon>Bacteria</taxon>
        <taxon>Bacillati</taxon>
        <taxon>Actinomycetota</taxon>
        <taxon>Actinomycetes</taxon>
        <taxon>Bifidobacteriales</taxon>
        <taxon>Bifidobacteriaceae</taxon>
        <taxon>Bifidobacterium</taxon>
    </lineage>
</organism>
<dbReference type="SUPFAM" id="SSF52540">
    <property type="entry name" value="P-loop containing nucleoside triphosphate hydrolases"/>
    <property type="match status" value="1"/>
</dbReference>
<gene>
    <name evidence="4" type="ORF">G5T23_07975</name>
</gene>
<name>A0AB36C0A7_BIFBI</name>
<dbReference type="InterPro" id="IPR050319">
    <property type="entry name" value="ABC_transp_ATP-bind"/>
</dbReference>
<comment type="caution">
    <text evidence="4">The sequence shown here is derived from an EMBL/GenBank/DDBJ whole genome shotgun (WGS) entry which is preliminary data.</text>
</comment>
<sequence length="172" mass="19296">MQMGSWSEDNWDRIMADYQSRHEQAIEQRDEVLFKGHDLFKLPQRELRTIRPQMQYIFQDPYSALNPQMTIGRSIGEPLLEHRLATKADVNDRVAQILEICAGARARVTASAQVLRPARACTSAGRMPRRLLTARRRASASSRSTAGTWLTDVSAVFGRGTSRAGRAAPRTG</sequence>
<keyword evidence="2" id="KW-0547">Nucleotide-binding</keyword>
<evidence type="ECO:0000313" key="5">
    <source>
        <dbReference type="Proteomes" id="UP000488776"/>
    </source>
</evidence>
<protein>
    <submittedName>
        <fullName evidence="4">Peptide ABC transporter ATP-binding protein</fullName>
    </submittedName>
</protein>
<evidence type="ECO:0000256" key="2">
    <source>
        <dbReference type="ARBA" id="ARBA00022741"/>
    </source>
</evidence>